<keyword evidence="1" id="KW-0812">Transmembrane</keyword>
<dbReference type="EMBL" id="PSYR01000002">
    <property type="protein sequence ID" value="RCN56023.1"/>
    <property type="molecule type" value="Genomic_DNA"/>
</dbReference>
<evidence type="ECO:0000256" key="1">
    <source>
        <dbReference type="SAM" id="Phobius"/>
    </source>
</evidence>
<keyword evidence="1" id="KW-1133">Transmembrane helix</keyword>
<dbReference type="PANTHER" id="PTHR42709:SF2">
    <property type="entry name" value="INNER MEMBRANE PROTEIN YOHD"/>
    <property type="match status" value="1"/>
</dbReference>
<proteinExistence type="predicted"/>
<feature type="domain" description="VTT" evidence="2">
    <location>
        <begin position="23"/>
        <end position="143"/>
    </location>
</feature>
<evidence type="ECO:0000313" key="4">
    <source>
        <dbReference type="Proteomes" id="UP000253250"/>
    </source>
</evidence>
<dbReference type="InterPro" id="IPR051311">
    <property type="entry name" value="DedA_domain"/>
</dbReference>
<protein>
    <submittedName>
        <fullName evidence="3">DedA family protein</fullName>
    </submittedName>
</protein>
<organism evidence="3 4">
    <name type="scientific">Acidiferrobacter thiooxydans</name>
    <dbReference type="NCBI Taxonomy" id="163359"/>
    <lineage>
        <taxon>Bacteria</taxon>
        <taxon>Pseudomonadati</taxon>
        <taxon>Pseudomonadota</taxon>
        <taxon>Gammaproteobacteria</taxon>
        <taxon>Acidiferrobacterales</taxon>
        <taxon>Acidiferrobacteraceae</taxon>
        <taxon>Acidiferrobacter</taxon>
    </lineage>
</organism>
<sequence length="182" mass="19825">MSLIHLIHVYGYIAILVGCFLEGETVLVLGGVAAAQGYLVLPGVMAAAFVGSLSGDQLFFHLGRRYGPDVMARKPRLRRANARLQGWMGRYETWLVLGFRFLYGLRSAAPFVFGASPIRRARFALLNAVGAAVWAVVVGYGGYVAGHALAAMLSHFAHYEWLLLLVVAAVAAGIWLLTRYRS</sequence>
<feature type="transmembrane region" description="Helical" evidence="1">
    <location>
        <begin position="39"/>
        <end position="60"/>
    </location>
</feature>
<dbReference type="OrthoDB" id="948134at2"/>
<accession>A0A368HC67</accession>
<dbReference type="GO" id="GO:0005886">
    <property type="term" value="C:plasma membrane"/>
    <property type="evidence" value="ECO:0007669"/>
    <property type="project" value="TreeGrafter"/>
</dbReference>
<dbReference type="InterPro" id="IPR032816">
    <property type="entry name" value="VTT_dom"/>
</dbReference>
<keyword evidence="1" id="KW-0472">Membrane</keyword>
<comment type="caution">
    <text evidence="3">The sequence shown here is derived from an EMBL/GenBank/DDBJ whole genome shotgun (WGS) entry which is preliminary data.</text>
</comment>
<dbReference type="PANTHER" id="PTHR42709">
    <property type="entry name" value="ALKALINE PHOSPHATASE LIKE PROTEIN"/>
    <property type="match status" value="1"/>
</dbReference>
<evidence type="ECO:0000313" key="3">
    <source>
        <dbReference type="EMBL" id="RCN56023.1"/>
    </source>
</evidence>
<gene>
    <name evidence="3" type="ORF">C4900_09045</name>
</gene>
<feature type="transmembrane region" description="Helical" evidence="1">
    <location>
        <begin position="94"/>
        <end position="113"/>
    </location>
</feature>
<feature type="transmembrane region" description="Helical" evidence="1">
    <location>
        <begin position="125"/>
        <end position="146"/>
    </location>
</feature>
<dbReference type="RefSeq" id="WP_114282976.1">
    <property type="nucleotide sequence ID" value="NZ_PSYR01000002.1"/>
</dbReference>
<dbReference type="Pfam" id="PF09335">
    <property type="entry name" value="VTT_dom"/>
    <property type="match status" value="1"/>
</dbReference>
<dbReference type="Proteomes" id="UP000253250">
    <property type="component" value="Unassembled WGS sequence"/>
</dbReference>
<feature type="transmembrane region" description="Helical" evidence="1">
    <location>
        <begin position="158"/>
        <end position="177"/>
    </location>
</feature>
<keyword evidence="4" id="KW-1185">Reference proteome</keyword>
<evidence type="ECO:0000259" key="2">
    <source>
        <dbReference type="Pfam" id="PF09335"/>
    </source>
</evidence>
<dbReference type="AlphaFoldDB" id="A0A368HC67"/>
<reference evidence="3 4" key="1">
    <citation type="submission" date="2018-02" db="EMBL/GenBank/DDBJ databases">
        <title>Insights into the biology of acidophilic members of the Acidiferrobacteraceae family derived from comparative genomic analyses.</title>
        <authorList>
            <person name="Issotta F."/>
            <person name="Thyssen C."/>
            <person name="Mena C."/>
            <person name="Moya A."/>
            <person name="Bellenberg S."/>
            <person name="Sproer C."/>
            <person name="Covarrubias P.C."/>
            <person name="Sand W."/>
            <person name="Quatrini R."/>
            <person name="Vera M."/>
        </authorList>
    </citation>
    <scope>NUCLEOTIDE SEQUENCE [LARGE SCALE GENOMIC DNA]</scope>
    <source>
        <strain evidence="4">m-1</strain>
    </source>
</reference>
<name>A0A368HC67_9GAMM</name>